<dbReference type="InterPro" id="IPR051815">
    <property type="entry name" value="Molybdate_resp_trans_reg"/>
</dbReference>
<sequence length="152" mass="15892">MSDRDDDLPAGAGLSVAVGLPNGGRFDADDVVLIETIRATRSILGASRLCGHSYRKTWLMVDALNRTFEARVVATFPGRRGAGAEVTPFGERLVALYRSIERRSRQAAAAALAELSASADPGFVPAARPAAPAAAANPPGPRRSSKPKSPPT</sequence>
<dbReference type="RefSeq" id="WP_131310533.1">
    <property type="nucleotide sequence ID" value="NZ_SJFN01000024.1"/>
</dbReference>
<proteinExistence type="predicted"/>
<dbReference type="InterPro" id="IPR036390">
    <property type="entry name" value="WH_DNA-bd_sf"/>
</dbReference>
<feature type="compositionally biased region" description="Low complexity" evidence="1">
    <location>
        <begin position="126"/>
        <end position="137"/>
    </location>
</feature>
<dbReference type="Gene3D" id="1.10.10.10">
    <property type="entry name" value="Winged helix-like DNA-binding domain superfamily/Winged helix DNA-binding domain"/>
    <property type="match status" value="1"/>
</dbReference>
<feature type="region of interest" description="Disordered" evidence="1">
    <location>
        <begin position="126"/>
        <end position="152"/>
    </location>
</feature>
<name>A0A4V6MZ10_9HYPH</name>
<reference evidence="2 3" key="1">
    <citation type="submission" date="2019-02" db="EMBL/GenBank/DDBJ databases">
        <title>Siculibacillus lacustris gen. nov., sp. nov., a new rosette-forming bacterium isolated from a freshwater crater lake (Lake St. Ana, Romania).</title>
        <authorList>
            <person name="Felfoldi T."/>
            <person name="Marton Z."/>
            <person name="Szabo A."/>
            <person name="Mentes A."/>
            <person name="Boka K."/>
            <person name="Marialigeti K."/>
            <person name="Mathe I."/>
            <person name="Koncz M."/>
            <person name="Schumann P."/>
            <person name="Toth E."/>
        </authorList>
    </citation>
    <scope>NUCLEOTIDE SEQUENCE [LARGE SCALE GENOMIC DNA]</scope>
    <source>
        <strain evidence="2 3">SA-279</strain>
    </source>
</reference>
<accession>A0A4V6MZ10</accession>
<dbReference type="InterPro" id="IPR036388">
    <property type="entry name" value="WH-like_DNA-bd_sf"/>
</dbReference>
<dbReference type="EMBL" id="SJFN01000024">
    <property type="protein sequence ID" value="TBW35832.1"/>
    <property type="molecule type" value="Genomic_DNA"/>
</dbReference>
<organism evidence="2 3">
    <name type="scientific">Siculibacillus lacustris</name>
    <dbReference type="NCBI Taxonomy" id="1549641"/>
    <lineage>
        <taxon>Bacteria</taxon>
        <taxon>Pseudomonadati</taxon>
        <taxon>Pseudomonadota</taxon>
        <taxon>Alphaproteobacteria</taxon>
        <taxon>Hyphomicrobiales</taxon>
        <taxon>Ancalomicrobiaceae</taxon>
        <taxon>Siculibacillus</taxon>
    </lineage>
</organism>
<dbReference type="OrthoDB" id="9800709at2"/>
<dbReference type="SUPFAM" id="SSF46785">
    <property type="entry name" value="Winged helix' DNA-binding domain"/>
    <property type="match status" value="1"/>
</dbReference>
<evidence type="ECO:0000256" key="1">
    <source>
        <dbReference type="SAM" id="MobiDB-lite"/>
    </source>
</evidence>
<evidence type="ECO:0000313" key="3">
    <source>
        <dbReference type="Proteomes" id="UP000292781"/>
    </source>
</evidence>
<protein>
    <submittedName>
        <fullName evidence="2">ModE family transcriptional regulator</fullName>
    </submittedName>
</protein>
<comment type="caution">
    <text evidence="2">The sequence shown here is derived from an EMBL/GenBank/DDBJ whole genome shotgun (WGS) entry which is preliminary data.</text>
</comment>
<dbReference type="PANTHER" id="PTHR30432:SF1">
    <property type="entry name" value="DNA-BINDING TRANSCRIPTIONAL DUAL REGULATOR MODE"/>
    <property type="match status" value="1"/>
</dbReference>
<dbReference type="Proteomes" id="UP000292781">
    <property type="component" value="Unassembled WGS sequence"/>
</dbReference>
<dbReference type="PANTHER" id="PTHR30432">
    <property type="entry name" value="TRANSCRIPTIONAL REGULATOR MODE"/>
    <property type="match status" value="1"/>
</dbReference>
<evidence type="ECO:0000313" key="2">
    <source>
        <dbReference type="EMBL" id="TBW35832.1"/>
    </source>
</evidence>
<gene>
    <name evidence="2" type="ORF">EYW49_15685</name>
</gene>
<dbReference type="AlphaFoldDB" id="A0A4V6MZ10"/>
<keyword evidence="3" id="KW-1185">Reference proteome</keyword>